<dbReference type="GO" id="GO:0000712">
    <property type="term" value="P:resolution of meiotic recombination intermediates"/>
    <property type="evidence" value="ECO:0007669"/>
    <property type="project" value="TreeGrafter"/>
</dbReference>
<evidence type="ECO:0000256" key="3">
    <source>
        <dbReference type="ARBA" id="ARBA00022763"/>
    </source>
</evidence>
<dbReference type="GO" id="GO:0048476">
    <property type="term" value="C:Holliday junction resolvase complex"/>
    <property type="evidence" value="ECO:0007669"/>
    <property type="project" value="InterPro"/>
</dbReference>
<dbReference type="Gene3D" id="1.10.150.670">
    <property type="entry name" value="Crossover junction endonuclease EME1, DNA-binding domain"/>
    <property type="match status" value="1"/>
</dbReference>
<evidence type="ECO:0000313" key="9">
    <source>
        <dbReference type="Ensembl" id="ENSPNYP00000016681.1"/>
    </source>
</evidence>
<dbReference type="InterPro" id="IPR033310">
    <property type="entry name" value="Mms4/EME1/EME2"/>
</dbReference>
<feature type="region of interest" description="Disordered" evidence="7">
    <location>
        <begin position="23"/>
        <end position="135"/>
    </location>
</feature>
<comment type="subcellular location">
    <subcellularLocation>
        <location evidence="1">Nucleus</location>
    </subcellularLocation>
</comment>
<dbReference type="GO" id="GO:0006302">
    <property type="term" value="P:double-strand break repair"/>
    <property type="evidence" value="ECO:0007669"/>
    <property type="project" value="TreeGrafter"/>
</dbReference>
<proteinExistence type="inferred from homology"/>
<feature type="compositionally biased region" description="Basic and acidic residues" evidence="7">
    <location>
        <begin position="98"/>
        <end position="135"/>
    </location>
</feature>
<evidence type="ECO:0000256" key="7">
    <source>
        <dbReference type="SAM" id="MobiDB-lite"/>
    </source>
</evidence>
<keyword evidence="5" id="KW-0234">DNA repair</keyword>
<dbReference type="Gene3D" id="3.40.50.10130">
    <property type="match status" value="1"/>
</dbReference>
<evidence type="ECO:0000256" key="4">
    <source>
        <dbReference type="ARBA" id="ARBA00023172"/>
    </source>
</evidence>
<dbReference type="SMART" id="SM00891">
    <property type="entry name" value="ERCC4"/>
    <property type="match status" value="1"/>
</dbReference>
<evidence type="ECO:0000256" key="5">
    <source>
        <dbReference type="ARBA" id="ARBA00023204"/>
    </source>
</evidence>
<dbReference type="GO" id="GO:0003677">
    <property type="term" value="F:DNA binding"/>
    <property type="evidence" value="ECO:0007669"/>
    <property type="project" value="InterPro"/>
</dbReference>
<evidence type="ECO:0000259" key="8">
    <source>
        <dbReference type="SMART" id="SM00891"/>
    </source>
</evidence>
<dbReference type="FunFam" id="1.10.150.670:FF:000002">
    <property type="entry name" value="Crossover junction endonuclease EME1"/>
    <property type="match status" value="1"/>
</dbReference>
<reference evidence="9" key="1">
    <citation type="submission" date="2023-09" db="UniProtKB">
        <authorList>
            <consortium name="Ensembl"/>
        </authorList>
    </citation>
    <scope>IDENTIFICATION</scope>
</reference>
<keyword evidence="3" id="KW-0227">DNA damage</keyword>
<comment type="similarity">
    <text evidence="2">Belongs to the EME1/MMS4 family.</text>
</comment>
<accession>A0A3B4G537</accession>
<keyword evidence="6" id="KW-0539">Nucleus</keyword>
<organism evidence="9">
    <name type="scientific">Pundamilia nyererei</name>
    <dbReference type="NCBI Taxonomy" id="303518"/>
    <lineage>
        <taxon>Eukaryota</taxon>
        <taxon>Metazoa</taxon>
        <taxon>Chordata</taxon>
        <taxon>Craniata</taxon>
        <taxon>Vertebrata</taxon>
        <taxon>Euteleostomi</taxon>
        <taxon>Actinopterygii</taxon>
        <taxon>Neopterygii</taxon>
        <taxon>Teleostei</taxon>
        <taxon>Neoteleostei</taxon>
        <taxon>Acanthomorphata</taxon>
        <taxon>Ovalentaria</taxon>
        <taxon>Cichlomorphae</taxon>
        <taxon>Cichliformes</taxon>
        <taxon>Cichlidae</taxon>
        <taxon>African cichlids</taxon>
        <taxon>Pseudocrenilabrinae</taxon>
        <taxon>Haplochromini</taxon>
        <taxon>Pundamilia</taxon>
    </lineage>
</organism>
<evidence type="ECO:0000256" key="2">
    <source>
        <dbReference type="ARBA" id="ARBA00005313"/>
    </source>
</evidence>
<evidence type="ECO:0000256" key="6">
    <source>
        <dbReference type="ARBA" id="ARBA00023242"/>
    </source>
</evidence>
<keyword evidence="4" id="KW-0233">DNA recombination</keyword>
<feature type="domain" description="ERCC4" evidence="8">
    <location>
        <begin position="150"/>
        <end position="395"/>
    </location>
</feature>
<sequence>IFTVVARDKACTNPKMSLLRRAKTWEISESEDSDAETKPGLGSDNSIQTASREKQEQGSHNSAANRGGSAALAPPAAGGSGTPSPARKRRSKEEIEEDRLKVKERKEAREKQRAARAQEQEERRQEQQRRREAAKTLKSLRPENCLKCITVCIHPVLLQQDGSDVLLDTLVSLDWKFSIESEQLVGSIAWTQDLPQVEGGMVSVVEEEEQVLLVLSLADFMDVVISVNRVSSPLSCCNGVIDCMKELWLLELTLRSATPQIIHSQAVETGVGSFWSPLLEFLNRDGKKVVTLLVLGYLQLYKNISVVFLDSWQEVTDHVCAVTKALSKRPFKYGAELPFCVDGSWASGVRVEKDGSGLIQVWSRQIQQLNRVSPAVASAVTGSYPSPQLLLQAYNSLGSEEDRKELLAGLSAKSGGKERRVGPEISARVYRCLTAHNPQLVLD</sequence>
<name>A0A3B4G537_9CICH</name>
<dbReference type="GO" id="GO:0005634">
    <property type="term" value="C:nucleus"/>
    <property type="evidence" value="ECO:0007669"/>
    <property type="project" value="UniProtKB-SubCell"/>
</dbReference>
<dbReference type="InterPro" id="IPR042530">
    <property type="entry name" value="EME1/EME2_C"/>
</dbReference>
<dbReference type="PANTHER" id="PTHR21077:SF6">
    <property type="entry name" value="CROSSOVER JUNCTION ENDONUCLEASE EME2-RELATED"/>
    <property type="match status" value="1"/>
</dbReference>
<dbReference type="GO" id="GO:0031573">
    <property type="term" value="P:mitotic intra-S DNA damage checkpoint signaling"/>
    <property type="evidence" value="ECO:0007669"/>
    <property type="project" value="TreeGrafter"/>
</dbReference>
<feature type="compositionally biased region" description="Low complexity" evidence="7">
    <location>
        <begin position="67"/>
        <end position="85"/>
    </location>
</feature>
<dbReference type="GO" id="GO:0008821">
    <property type="term" value="F:crossover junction DNA endonuclease activity"/>
    <property type="evidence" value="ECO:0007669"/>
    <property type="project" value="TreeGrafter"/>
</dbReference>
<dbReference type="PANTHER" id="PTHR21077">
    <property type="entry name" value="EME1 PROTEIN"/>
    <property type="match status" value="1"/>
</dbReference>
<dbReference type="Pfam" id="PF21292">
    <property type="entry name" value="EME1-MUS81_C"/>
    <property type="match status" value="1"/>
</dbReference>
<protein>
    <submittedName>
        <fullName evidence="9">Essential meiotic structure-specific endonuclease subunit 2</fullName>
    </submittedName>
</protein>
<dbReference type="STRING" id="303518.ENSPNYP00000016681"/>
<dbReference type="AlphaFoldDB" id="A0A3B4G537"/>
<dbReference type="GeneTree" id="ENSGT00530000063937"/>
<dbReference type="InterPro" id="IPR006166">
    <property type="entry name" value="ERCC4_domain"/>
</dbReference>
<evidence type="ECO:0000256" key="1">
    <source>
        <dbReference type="ARBA" id="ARBA00004123"/>
    </source>
</evidence>
<dbReference type="GO" id="GO:0031297">
    <property type="term" value="P:replication fork processing"/>
    <property type="evidence" value="ECO:0007669"/>
    <property type="project" value="TreeGrafter"/>
</dbReference>
<dbReference type="Ensembl" id="ENSPNYT00000017098.1">
    <property type="protein sequence ID" value="ENSPNYP00000016681.1"/>
    <property type="gene ID" value="ENSPNYG00000012607.1"/>
</dbReference>